<dbReference type="InterPro" id="IPR036188">
    <property type="entry name" value="FAD/NAD-bd_sf"/>
</dbReference>
<dbReference type="SUPFAM" id="SSF54373">
    <property type="entry name" value="FAD-linked reductases, C-terminal domain"/>
    <property type="match status" value="1"/>
</dbReference>
<dbReference type="Proteomes" id="UP000494214">
    <property type="component" value="Unassembled WGS sequence"/>
</dbReference>
<dbReference type="PANTHER" id="PTHR13847:SF280">
    <property type="entry name" value="D-AMINO ACID DEHYDROGENASE"/>
    <property type="match status" value="1"/>
</dbReference>
<comment type="catalytic activity">
    <reaction evidence="6 7">
        <text>a D-alpha-amino acid + A + H2O = a 2-oxocarboxylate + AH2 + NH4(+)</text>
        <dbReference type="Rhea" id="RHEA:18125"/>
        <dbReference type="ChEBI" id="CHEBI:13193"/>
        <dbReference type="ChEBI" id="CHEBI:15377"/>
        <dbReference type="ChEBI" id="CHEBI:17499"/>
        <dbReference type="ChEBI" id="CHEBI:28938"/>
        <dbReference type="ChEBI" id="CHEBI:35179"/>
        <dbReference type="ChEBI" id="CHEBI:59871"/>
    </reaction>
</comment>
<dbReference type="Pfam" id="PF01266">
    <property type="entry name" value="DAO"/>
    <property type="match status" value="1"/>
</dbReference>
<dbReference type="HAMAP" id="MF_01202">
    <property type="entry name" value="DadA"/>
    <property type="match status" value="1"/>
</dbReference>
<feature type="domain" description="FAD dependent oxidoreductase" evidence="8">
    <location>
        <begin position="2"/>
        <end position="398"/>
    </location>
</feature>
<evidence type="ECO:0000256" key="6">
    <source>
        <dbReference type="ARBA" id="ARBA00047884"/>
    </source>
</evidence>
<sequence>MHVIVLGSGVIGTTTAYYLARQGAKVTVLDRQRAAAQETSYANAGQVSPGYSTPWAAPGIPLKAIKWLFKKHAPLAIRLDGSLFQLKWMAAMLANCSADRYAVNKERMLRLSEYSRDCLRELRAATGIHYEERARGTLQLFRTEAQMEAARRDIAVLEEVGVPYELLDRHRLVTAEPALANSAHKLTGGLRLPNDETGDCQLFTRRLADMAAALGVEFRFGQSVTGLNTAGGQITGVRVGNEVLTADRYVAAFGSYTRGFLEPLGLDLPVYPVKGYSLTIPMKDEAAAPVSTVLDETYKVAVTRFDQRIRVGGMAELSGFDLRLKDARRKTLELVVNDLFPGSGHVAQAEFWTGLRPMTPDSTPVVGATRYNNLYLNTGHGTLGWTMACGSGKLVADLVMGQRPAISTDGLGLSRYDRSAASRQQLVLDGKGA</sequence>
<evidence type="ECO:0000256" key="7">
    <source>
        <dbReference type="HAMAP-Rule" id="MF_01202"/>
    </source>
</evidence>
<evidence type="ECO:0000256" key="2">
    <source>
        <dbReference type="ARBA" id="ARBA00009410"/>
    </source>
</evidence>
<keyword evidence="3 7" id="KW-0285">Flavoprotein</keyword>
<dbReference type="RefSeq" id="WP_175121735.1">
    <property type="nucleotide sequence ID" value="NZ_CADIJM010000001.1"/>
</dbReference>
<keyword evidence="10" id="KW-1185">Reference proteome</keyword>
<keyword evidence="4 7" id="KW-0274">FAD</keyword>
<evidence type="ECO:0000259" key="8">
    <source>
        <dbReference type="Pfam" id="PF01266"/>
    </source>
</evidence>
<comment type="cofactor">
    <cofactor evidence="1 7">
        <name>FAD</name>
        <dbReference type="ChEBI" id="CHEBI:57692"/>
    </cofactor>
</comment>
<dbReference type="GO" id="GO:0008718">
    <property type="term" value="F:D-amino-acid dehydrogenase activity"/>
    <property type="evidence" value="ECO:0007669"/>
    <property type="project" value="UniProtKB-UniRule"/>
</dbReference>
<evidence type="ECO:0000256" key="3">
    <source>
        <dbReference type="ARBA" id="ARBA00022630"/>
    </source>
</evidence>
<dbReference type="EC" id="1.4.99.-" evidence="7"/>
<evidence type="ECO:0000256" key="5">
    <source>
        <dbReference type="ARBA" id="ARBA00023002"/>
    </source>
</evidence>
<evidence type="ECO:0000256" key="1">
    <source>
        <dbReference type="ARBA" id="ARBA00001974"/>
    </source>
</evidence>
<feature type="binding site" evidence="7">
    <location>
        <begin position="3"/>
        <end position="17"/>
    </location>
    <ligand>
        <name>FAD</name>
        <dbReference type="ChEBI" id="CHEBI:57692"/>
    </ligand>
</feature>
<gene>
    <name evidence="9" type="primary">dadA1_1</name>
    <name evidence="7" type="synonym">dadA</name>
    <name evidence="9" type="ORF">LMG26690_00720</name>
</gene>
<dbReference type="SUPFAM" id="SSF51905">
    <property type="entry name" value="FAD/NAD(P)-binding domain"/>
    <property type="match status" value="1"/>
</dbReference>
<protein>
    <recommendedName>
        <fullName evidence="7">D-amino acid dehydrogenase</fullName>
        <ecNumber evidence="7">1.4.99.-</ecNumber>
    </recommendedName>
</protein>
<evidence type="ECO:0000313" key="10">
    <source>
        <dbReference type="Proteomes" id="UP000494214"/>
    </source>
</evidence>
<dbReference type="GO" id="GO:0005737">
    <property type="term" value="C:cytoplasm"/>
    <property type="evidence" value="ECO:0007669"/>
    <property type="project" value="TreeGrafter"/>
</dbReference>
<reference evidence="9 10" key="1">
    <citation type="submission" date="2020-04" db="EMBL/GenBank/DDBJ databases">
        <authorList>
            <person name="De Canck E."/>
        </authorList>
    </citation>
    <scope>NUCLEOTIDE SEQUENCE [LARGE SCALE GENOMIC DNA]</scope>
    <source>
        <strain evidence="9 10">LMG 26690</strain>
    </source>
</reference>
<keyword evidence="5 7" id="KW-0560">Oxidoreductase</keyword>
<evidence type="ECO:0000313" key="9">
    <source>
        <dbReference type="EMBL" id="CAB3663766.1"/>
    </source>
</evidence>
<dbReference type="Gene3D" id="3.50.50.60">
    <property type="entry name" value="FAD/NAD(P)-binding domain"/>
    <property type="match status" value="2"/>
</dbReference>
<evidence type="ECO:0000256" key="4">
    <source>
        <dbReference type="ARBA" id="ARBA00022827"/>
    </source>
</evidence>
<dbReference type="NCBIfam" id="NF001933">
    <property type="entry name" value="PRK00711.1"/>
    <property type="match status" value="1"/>
</dbReference>
<dbReference type="InterPro" id="IPR006076">
    <property type="entry name" value="FAD-dep_OxRdtase"/>
</dbReference>
<dbReference type="PANTHER" id="PTHR13847">
    <property type="entry name" value="SARCOSINE DEHYDROGENASE-RELATED"/>
    <property type="match status" value="1"/>
</dbReference>
<name>A0A6S6ZVF6_9BURK</name>
<comment type="similarity">
    <text evidence="2 7">Belongs to the DadA oxidoreductase family.</text>
</comment>
<dbReference type="Gene3D" id="3.30.9.10">
    <property type="entry name" value="D-Amino Acid Oxidase, subunit A, domain 2"/>
    <property type="match status" value="1"/>
</dbReference>
<comment type="function">
    <text evidence="7">Oxidative deamination of D-amino acids.</text>
</comment>
<accession>A0A6S6ZVF6</accession>
<dbReference type="EMBL" id="CADIJM010000001">
    <property type="protein sequence ID" value="CAB3663766.1"/>
    <property type="molecule type" value="Genomic_DNA"/>
</dbReference>
<organism evidence="9 10">
    <name type="scientific">Achromobacter animicus</name>
    <dbReference type="NCBI Taxonomy" id="1389935"/>
    <lineage>
        <taxon>Bacteria</taxon>
        <taxon>Pseudomonadati</taxon>
        <taxon>Pseudomonadota</taxon>
        <taxon>Betaproteobacteria</taxon>
        <taxon>Burkholderiales</taxon>
        <taxon>Alcaligenaceae</taxon>
        <taxon>Achromobacter</taxon>
    </lineage>
</organism>
<proteinExistence type="inferred from homology"/>
<dbReference type="InterPro" id="IPR023080">
    <property type="entry name" value="DadA"/>
</dbReference>
<dbReference type="GO" id="GO:0055130">
    <property type="term" value="P:D-alanine catabolic process"/>
    <property type="evidence" value="ECO:0007669"/>
    <property type="project" value="TreeGrafter"/>
</dbReference>
<dbReference type="FunFam" id="3.50.50.60:FF:000020">
    <property type="entry name" value="D-amino acid dehydrogenase"/>
    <property type="match status" value="1"/>
</dbReference>
<dbReference type="AlphaFoldDB" id="A0A6S6ZVF6"/>
<dbReference type="GO" id="GO:0005886">
    <property type="term" value="C:plasma membrane"/>
    <property type="evidence" value="ECO:0007669"/>
    <property type="project" value="TreeGrafter"/>
</dbReference>